<sequence>MASKILLLVSLFLTFAFSVIGLSVVINALVKSNQESSYVKSAAAVDGIVVDLNYHNIYSVCSVIGAVCALLTVISIVSTFSQISSIGKTRRFLRPQAFLMLFGALWLLATVIACDVLFATRSTQVTATLDGFALSQSVIQQVEQSIDVPPEYSRKWYLRLCAILPWFAVLFATLSGLLLHNAARNTKIDYSRNAEVTESEKITRTSDVQ</sequence>
<dbReference type="Proteomes" id="UP000054485">
    <property type="component" value="Unassembled WGS sequence"/>
</dbReference>
<protein>
    <recommendedName>
        <fullName evidence="5">Transmembrane protein</fullName>
    </recommendedName>
</protein>
<dbReference type="EMBL" id="KN835202">
    <property type="protein sequence ID" value="KIK43897.1"/>
    <property type="molecule type" value="Genomic_DNA"/>
</dbReference>
<dbReference type="HOGENOM" id="CLU_101868_0_0_1"/>
<feature type="transmembrane region" description="Helical" evidence="1">
    <location>
        <begin position="98"/>
        <end position="119"/>
    </location>
</feature>
<feature type="transmembrane region" description="Helical" evidence="1">
    <location>
        <begin position="156"/>
        <end position="179"/>
    </location>
</feature>
<proteinExistence type="predicted"/>
<keyword evidence="1" id="KW-0472">Membrane</keyword>
<feature type="chain" id="PRO_5002224563" description="Transmembrane protein" evidence="2">
    <location>
        <begin position="22"/>
        <end position="209"/>
    </location>
</feature>
<accession>A0A0D0BC80</accession>
<evidence type="ECO:0000313" key="4">
    <source>
        <dbReference type="Proteomes" id="UP000054485"/>
    </source>
</evidence>
<dbReference type="OrthoDB" id="2560085at2759"/>
<keyword evidence="1" id="KW-0812">Transmembrane</keyword>
<evidence type="ECO:0000256" key="1">
    <source>
        <dbReference type="SAM" id="Phobius"/>
    </source>
</evidence>
<feature type="transmembrane region" description="Helical" evidence="1">
    <location>
        <begin position="57"/>
        <end position="77"/>
    </location>
</feature>
<evidence type="ECO:0000256" key="2">
    <source>
        <dbReference type="SAM" id="SignalP"/>
    </source>
</evidence>
<feature type="signal peptide" evidence="2">
    <location>
        <begin position="1"/>
        <end position="21"/>
    </location>
</feature>
<keyword evidence="4" id="KW-1185">Reference proteome</keyword>
<dbReference type="InParanoid" id="A0A0D0BC80"/>
<reference evidence="4" key="2">
    <citation type="submission" date="2015-01" db="EMBL/GenBank/DDBJ databases">
        <title>Evolutionary Origins and Diversification of the Mycorrhizal Mutualists.</title>
        <authorList>
            <consortium name="DOE Joint Genome Institute"/>
            <consortium name="Mycorrhizal Genomics Consortium"/>
            <person name="Kohler A."/>
            <person name="Kuo A."/>
            <person name="Nagy L.G."/>
            <person name="Floudas D."/>
            <person name="Copeland A."/>
            <person name="Barry K.W."/>
            <person name="Cichocki N."/>
            <person name="Veneault-Fourrey C."/>
            <person name="LaButti K."/>
            <person name="Lindquist E.A."/>
            <person name="Lipzen A."/>
            <person name="Lundell T."/>
            <person name="Morin E."/>
            <person name="Murat C."/>
            <person name="Riley R."/>
            <person name="Ohm R."/>
            <person name="Sun H."/>
            <person name="Tunlid A."/>
            <person name="Henrissat B."/>
            <person name="Grigoriev I.V."/>
            <person name="Hibbett D.S."/>
            <person name="Martin F."/>
        </authorList>
    </citation>
    <scope>NUCLEOTIDE SEQUENCE [LARGE SCALE GENOMIC DNA]</scope>
    <source>
        <strain evidence="4">UH-Slu-Lm8-n1</strain>
    </source>
</reference>
<keyword evidence="1" id="KW-1133">Transmembrane helix</keyword>
<evidence type="ECO:0008006" key="5">
    <source>
        <dbReference type="Google" id="ProtNLM"/>
    </source>
</evidence>
<name>A0A0D0BC80_9AGAM</name>
<organism evidence="3 4">
    <name type="scientific">Suillus luteus UH-Slu-Lm8-n1</name>
    <dbReference type="NCBI Taxonomy" id="930992"/>
    <lineage>
        <taxon>Eukaryota</taxon>
        <taxon>Fungi</taxon>
        <taxon>Dikarya</taxon>
        <taxon>Basidiomycota</taxon>
        <taxon>Agaricomycotina</taxon>
        <taxon>Agaricomycetes</taxon>
        <taxon>Agaricomycetidae</taxon>
        <taxon>Boletales</taxon>
        <taxon>Suillineae</taxon>
        <taxon>Suillaceae</taxon>
        <taxon>Suillus</taxon>
    </lineage>
</organism>
<dbReference type="AlphaFoldDB" id="A0A0D0BC80"/>
<dbReference type="STRING" id="930992.A0A0D0BC80"/>
<keyword evidence="2" id="KW-0732">Signal</keyword>
<evidence type="ECO:0000313" key="3">
    <source>
        <dbReference type="EMBL" id="KIK43897.1"/>
    </source>
</evidence>
<reference evidence="3 4" key="1">
    <citation type="submission" date="2014-04" db="EMBL/GenBank/DDBJ databases">
        <authorList>
            <consortium name="DOE Joint Genome Institute"/>
            <person name="Kuo A."/>
            <person name="Ruytinx J."/>
            <person name="Rineau F."/>
            <person name="Colpaert J."/>
            <person name="Kohler A."/>
            <person name="Nagy L.G."/>
            <person name="Floudas D."/>
            <person name="Copeland A."/>
            <person name="Barry K.W."/>
            <person name="Cichocki N."/>
            <person name="Veneault-Fourrey C."/>
            <person name="LaButti K."/>
            <person name="Lindquist E.A."/>
            <person name="Lipzen A."/>
            <person name="Lundell T."/>
            <person name="Morin E."/>
            <person name="Murat C."/>
            <person name="Sun H."/>
            <person name="Tunlid A."/>
            <person name="Henrissat B."/>
            <person name="Grigoriev I.V."/>
            <person name="Hibbett D.S."/>
            <person name="Martin F."/>
            <person name="Nordberg H.P."/>
            <person name="Cantor M.N."/>
            <person name="Hua S.X."/>
        </authorList>
    </citation>
    <scope>NUCLEOTIDE SEQUENCE [LARGE SCALE GENOMIC DNA]</scope>
    <source>
        <strain evidence="3 4">UH-Slu-Lm8-n1</strain>
    </source>
</reference>
<gene>
    <name evidence="3" type="ORF">CY34DRAFT_677231</name>
</gene>